<keyword evidence="3 6" id="KW-0418">Kinase</keyword>
<dbReference type="PROSITE" id="PS51481">
    <property type="entry name" value="DHAK"/>
    <property type="match status" value="1"/>
</dbReference>
<dbReference type="GO" id="GO:0019563">
    <property type="term" value="P:glycerol catabolic process"/>
    <property type="evidence" value="ECO:0007669"/>
    <property type="project" value="TreeGrafter"/>
</dbReference>
<name>A0A4Q9DZ57_9BACL</name>
<protein>
    <submittedName>
        <fullName evidence="6">Dihydroxyacetone kinase subunit DhaK</fullName>
        <ecNumber evidence="6">2.7.1.121</ecNumber>
    </submittedName>
</protein>
<dbReference type="RefSeq" id="WP_131011845.1">
    <property type="nucleotide sequence ID" value="NZ_SIRE01000003.1"/>
</dbReference>
<gene>
    <name evidence="6" type="primary">dhaK</name>
    <name evidence="6" type="ORF">EYB31_03300</name>
</gene>
<feature type="domain" description="DhaK" evidence="5">
    <location>
        <begin position="7"/>
        <end position="329"/>
    </location>
</feature>
<dbReference type="PANTHER" id="PTHR28629">
    <property type="entry name" value="TRIOKINASE/FMN CYCLASE"/>
    <property type="match status" value="1"/>
</dbReference>
<dbReference type="PANTHER" id="PTHR28629:SF4">
    <property type="entry name" value="TRIOKINASE_FMN CYCLASE"/>
    <property type="match status" value="1"/>
</dbReference>
<evidence type="ECO:0000256" key="2">
    <source>
        <dbReference type="ARBA" id="ARBA00022741"/>
    </source>
</evidence>
<keyword evidence="1 6" id="KW-0808">Transferase</keyword>
<dbReference type="GO" id="GO:0004371">
    <property type="term" value="F:glycerone kinase activity"/>
    <property type="evidence" value="ECO:0007669"/>
    <property type="project" value="InterPro"/>
</dbReference>
<sequence length="332" mass="35395">MKKLINHPDRVVDDMVDGYAAACPQYIRRLAGSKRALVRTELQKGKVGIVIGGGAGHEPGFMGYVGKGFADGVAVGNIFASPSPEPIVEVTKAVDQGEGVLYIYGNYAGDCMNFDMSAELASLEDIRTATVRVTDDVASAPAEQTDKRRGIAGFVLLFKVAGASAEQGYSLDDVVKVCTKANANTRTMGVALSPCTLPQTRKQAFELADDEMEIGLGIHGEPGMERGKLETADEVTVRLLESIVSDLKLAGGERVAVLVNGLGSTTLMELYIVFRKTAEFFAGLGVKIHRSYVGEYVTSMEMGGCSITVMKLDDELASLIDHPADCPAFTQV</sequence>
<dbReference type="Gene3D" id="3.30.1180.20">
    <property type="entry name" value="Dihydroxyacetone kinase, domain 2"/>
    <property type="match status" value="1"/>
</dbReference>
<dbReference type="GO" id="GO:0047324">
    <property type="term" value="F:phosphoenolpyruvate-glycerone phosphotransferase activity"/>
    <property type="evidence" value="ECO:0007669"/>
    <property type="project" value="UniProtKB-EC"/>
</dbReference>
<reference evidence="6 7" key="1">
    <citation type="submission" date="2019-02" db="EMBL/GenBank/DDBJ databases">
        <title>Paenibacillus sp. nov., isolated from surface-sterilized tissue of Thalictrum simplex L.</title>
        <authorList>
            <person name="Tuo L."/>
        </authorList>
    </citation>
    <scope>NUCLEOTIDE SEQUENCE [LARGE SCALE GENOMIC DNA]</scope>
    <source>
        <strain evidence="6 7">N2SHLJ1</strain>
    </source>
</reference>
<evidence type="ECO:0000256" key="3">
    <source>
        <dbReference type="ARBA" id="ARBA00022777"/>
    </source>
</evidence>
<dbReference type="GO" id="GO:0005829">
    <property type="term" value="C:cytosol"/>
    <property type="evidence" value="ECO:0007669"/>
    <property type="project" value="TreeGrafter"/>
</dbReference>
<evidence type="ECO:0000256" key="1">
    <source>
        <dbReference type="ARBA" id="ARBA00022679"/>
    </source>
</evidence>
<dbReference type="Pfam" id="PF02733">
    <property type="entry name" value="Dak1"/>
    <property type="match status" value="1"/>
</dbReference>
<keyword evidence="7" id="KW-1185">Reference proteome</keyword>
<dbReference type="FunFam" id="3.30.1180.20:FF:000001">
    <property type="entry name" value="Dihydroxyacetone kinase 1"/>
    <property type="match status" value="1"/>
</dbReference>
<evidence type="ECO:0000313" key="6">
    <source>
        <dbReference type="EMBL" id="TBL81133.1"/>
    </source>
</evidence>
<dbReference type="AlphaFoldDB" id="A0A4Q9DZ57"/>
<evidence type="ECO:0000256" key="4">
    <source>
        <dbReference type="ARBA" id="ARBA00022840"/>
    </source>
</evidence>
<dbReference type="EC" id="2.7.1.121" evidence="6"/>
<organism evidence="6 7">
    <name type="scientific">Paenibacillus thalictri</name>
    <dbReference type="NCBI Taxonomy" id="2527873"/>
    <lineage>
        <taxon>Bacteria</taxon>
        <taxon>Bacillati</taxon>
        <taxon>Bacillota</taxon>
        <taxon>Bacilli</taxon>
        <taxon>Bacillales</taxon>
        <taxon>Paenibacillaceae</taxon>
        <taxon>Paenibacillus</taxon>
    </lineage>
</organism>
<evidence type="ECO:0000313" key="7">
    <source>
        <dbReference type="Proteomes" id="UP000293142"/>
    </source>
</evidence>
<keyword evidence="2" id="KW-0547">Nucleotide-binding</keyword>
<dbReference type="FunFam" id="3.40.50.10440:FF:000001">
    <property type="entry name" value="Dihydroxyacetone kinase, DhaK subunit"/>
    <property type="match status" value="1"/>
</dbReference>
<proteinExistence type="predicted"/>
<dbReference type="InterPro" id="IPR004006">
    <property type="entry name" value="DhaK_dom"/>
</dbReference>
<accession>A0A4Q9DZ57</accession>
<dbReference type="EMBL" id="SIRE01000003">
    <property type="protein sequence ID" value="TBL81133.1"/>
    <property type="molecule type" value="Genomic_DNA"/>
</dbReference>
<dbReference type="GO" id="GO:0005524">
    <property type="term" value="F:ATP binding"/>
    <property type="evidence" value="ECO:0007669"/>
    <property type="project" value="UniProtKB-KW"/>
</dbReference>
<dbReference type="OrthoDB" id="9806345at2"/>
<dbReference type="InterPro" id="IPR050861">
    <property type="entry name" value="Dihydroxyacetone_Kinase"/>
</dbReference>
<keyword evidence="4" id="KW-0067">ATP-binding</keyword>
<dbReference type="Proteomes" id="UP000293142">
    <property type="component" value="Unassembled WGS sequence"/>
</dbReference>
<evidence type="ECO:0000259" key="5">
    <source>
        <dbReference type="PROSITE" id="PS51481"/>
    </source>
</evidence>
<comment type="caution">
    <text evidence="6">The sequence shown here is derived from an EMBL/GenBank/DDBJ whole genome shotgun (WGS) entry which is preliminary data.</text>
</comment>
<dbReference type="Gene3D" id="3.40.50.10440">
    <property type="entry name" value="Dihydroxyacetone kinase, domain 1"/>
    <property type="match status" value="1"/>
</dbReference>
<dbReference type="SUPFAM" id="SSF82549">
    <property type="entry name" value="DAK1/DegV-like"/>
    <property type="match status" value="1"/>
</dbReference>